<dbReference type="InterPro" id="IPR013986">
    <property type="entry name" value="DExx_box_DNA_helicase_dom_sf"/>
</dbReference>
<keyword evidence="17" id="KW-1185">Reference proteome</keyword>
<dbReference type="EMBL" id="AYYD01001059">
    <property type="protein sequence ID" value="ETK09563.1"/>
    <property type="molecule type" value="Genomic_DNA"/>
</dbReference>
<evidence type="ECO:0000256" key="4">
    <source>
        <dbReference type="ARBA" id="ARBA00022806"/>
    </source>
</evidence>
<evidence type="ECO:0000313" key="16">
    <source>
        <dbReference type="EMBL" id="ETK09563.1"/>
    </source>
</evidence>
<dbReference type="Pfam" id="PF00580">
    <property type="entry name" value="UvrD-helicase"/>
    <property type="match status" value="1"/>
</dbReference>
<dbReference type="PANTHER" id="PTHR11070:SF2">
    <property type="entry name" value="ATP-DEPENDENT DNA HELICASE SRS2"/>
    <property type="match status" value="1"/>
</dbReference>
<dbReference type="GO" id="GO:0033202">
    <property type="term" value="C:DNA helicase complex"/>
    <property type="evidence" value="ECO:0007669"/>
    <property type="project" value="TreeGrafter"/>
</dbReference>
<dbReference type="InterPro" id="IPR000212">
    <property type="entry name" value="DNA_helicase_UvrD/REP"/>
</dbReference>
<evidence type="ECO:0000313" key="17">
    <source>
        <dbReference type="Proteomes" id="UP000018874"/>
    </source>
</evidence>
<evidence type="ECO:0000259" key="15">
    <source>
        <dbReference type="PROSITE" id="PS51217"/>
    </source>
</evidence>
<dbReference type="PROSITE" id="PS51198">
    <property type="entry name" value="UVRD_HELICASE_ATP_BIND"/>
    <property type="match status" value="1"/>
</dbReference>
<dbReference type="GO" id="GO:0005524">
    <property type="term" value="F:ATP binding"/>
    <property type="evidence" value="ECO:0007669"/>
    <property type="project" value="UniProtKB-UniRule"/>
</dbReference>
<feature type="domain" description="UvrD-like helicase C-terminal" evidence="15">
    <location>
        <begin position="292"/>
        <end position="574"/>
    </location>
</feature>
<dbReference type="PANTHER" id="PTHR11070">
    <property type="entry name" value="UVRD / RECB / PCRA DNA HELICASE FAMILY MEMBER"/>
    <property type="match status" value="1"/>
</dbReference>
<keyword evidence="2 12" id="KW-0547">Nucleotide-binding</keyword>
<evidence type="ECO:0000256" key="7">
    <source>
        <dbReference type="ARBA" id="ARBA00023235"/>
    </source>
</evidence>
<dbReference type="GO" id="GO:0003677">
    <property type="term" value="F:DNA binding"/>
    <property type="evidence" value="ECO:0007669"/>
    <property type="project" value="UniProtKB-KW"/>
</dbReference>
<accession>W2CRA2</accession>
<comment type="catalytic activity">
    <reaction evidence="8">
        <text>Couples ATP hydrolysis with the unwinding of duplex DNA by translocating in the 3'-5' direction.</text>
        <dbReference type="EC" id="5.6.2.4"/>
    </reaction>
</comment>
<proteinExistence type="inferred from homology"/>
<evidence type="ECO:0000256" key="6">
    <source>
        <dbReference type="ARBA" id="ARBA00023125"/>
    </source>
</evidence>
<keyword evidence="7" id="KW-0413">Isomerase</keyword>
<evidence type="ECO:0000256" key="2">
    <source>
        <dbReference type="ARBA" id="ARBA00022741"/>
    </source>
</evidence>
<dbReference type="InterPro" id="IPR014016">
    <property type="entry name" value="UvrD-like_ATP-bd"/>
</dbReference>
<gene>
    <name evidence="16" type="ORF">T231_09220</name>
</gene>
<dbReference type="GO" id="GO:0000725">
    <property type="term" value="P:recombinational repair"/>
    <property type="evidence" value="ECO:0007669"/>
    <property type="project" value="TreeGrafter"/>
</dbReference>
<evidence type="ECO:0000256" key="10">
    <source>
        <dbReference type="ARBA" id="ARBA00034923"/>
    </source>
</evidence>
<dbReference type="GO" id="GO:0043138">
    <property type="term" value="F:3'-5' DNA helicase activity"/>
    <property type="evidence" value="ECO:0007669"/>
    <property type="project" value="UniProtKB-EC"/>
</dbReference>
<evidence type="ECO:0000256" key="9">
    <source>
        <dbReference type="ARBA" id="ARBA00034808"/>
    </source>
</evidence>
<keyword evidence="6" id="KW-0238">DNA-binding</keyword>
<feature type="compositionally biased region" description="Low complexity" evidence="13">
    <location>
        <begin position="670"/>
        <end position="680"/>
    </location>
</feature>
<comment type="catalytic activity">
    <reaction evidence="11">
        <text>ATP + H2O = ADP + phosphate + H(+)</text>
        <dbReference type="Rhea" id="RHEA:13065"/>
        <dbReference type="ChEBI" id="CHEBI:15377"/>
        <dbReference type="ChEBI" id="CHEBI:15378"/>
        <dbReference type="ChEBI" id="CHEBI:30616"/>
        <dbReference type="ChEBI" id="CHEBI:43474"/>
        <dbReference type="ChEBI" id="CHEBI:456216"/>
        <dbReference type="EC" id="5.6.2.4"/>
    </reaction>
</comment>
<evidence type="ECO:0000256" key="8">
    <source>
        <dbReference type="ARBA" id="ARBA00034617"/>
    </source>
</evidence>
<organism evidence="16 17">
    <name type="scientific">Tannerella sp. oral taxon BU063 isolate Cell 6/7/9</name>
    <dbReference type="NCBI Taxonomy" id="1411021"/>
    <lineage>
        <taxon>Bacteria</taxon>
        <taxon>Pseudomonadati</taxon>
        <taxon>Bacteroidota</taxon>
        <taxon>Bacteroidia</taxon>
        <taxon>Bacteroidales</taxon>
        <taxon>Tannerellaceae</taxon>
        <taxon>Tannerella</taxon>
    </lineage>
</organism>
<feature type="region of interest" description="Disordered" evidence="13">
    <location>
        <begin position="658"/>
        <end position="687"/>
    </location>
</feature>
<feature type="non-terminal residue" evidence="16">
    <location>
        <position position="780"/>
    </location>
</feature>
<evidence type="ECO:0000259" key="14">
    <source>
        <dbReference type="PROSITE" id="PS51198"/>
    </source>
</evidence>
<dbReference type="InterPro" id="IPR027417">
    <property type="entry name" value="P-loop_NTPase"/>
</dbReference>
<dbReference type="GO" id="GO:0016787">
    <property type="term" value="F:hydrolase activity"/>
    <property type="evidence" value="ECO:0007669"/>
    <property type="project" value="UniProtKB-UniRule"/>
</dbReference>
<sequence length="780" mass="88712">MLSILDELNDAQREVVLYNDGPSMVVAGAGSGKTRVLTYKITYLLSRGYEPHRILALTFTNKAAREMKDRIAALTNERTVRQLWAGTFHSIFYRILREEAEYVDYNPDFTIYDAADSRNLIRSILREMQLDEKTYRPGLVQSRISNAKNALVTAEAYGRNREQVEYDARAHVPLIREIYARYQNRCRQAEAMDFDELLLQTNILFRDHAEVLDRYQRHFRFVLVDEYQDTNLAQHMIVNRLCEKHRHICVVGDDAQSIYSFRGANIDNMLRFKDTYPEYRLFKLERNYRSTRNIVEAANSLIDKNKGRIPKNVYSENEAGSKIRVLSSYTDYEEAYLIASQITELQRAGDGPLSEFAVLYRTNAQSRVLEEALRKKGIAYRVYGGQSFYQRKEVKDIIAYFRVIVNPDDEEALKRIINYPARGIGETTVTKLMRTATEHGASLWAVVSDPAAYALSVNQGTLRKLSAFHGLIQELRTENDNLQAVEMAELIVKRSGIAAELFQDRSVEGVARQENMQEVLKAVRIFVERNREEGADELLLSDFLREVSLLTDQDEKQDESADRVTLMTVHAAKGLEFDNVIIAGMEENLFPSQMAMDSPRAIEEERRLFYVALTRARRHCLITYAKTRFRNGSNHSCTPSHFLDDIDPTLLIRPDDPSLMARPATPPRPAATRPLVTTATSATSDRPSARFRRLPTGVHQPAPQQVDAIGDLHTGDTVRHDLFGTGTIVTLEGEGGNAKVTVDFEYSGRRSLLLKYARLTPSGTKNGLSQVSAPSHRVSI</sequence>
<dbReference type="Proteomes" id="UP000018874">
    <property type="component" value="Unassembled WGS sequence"/>
</dbReference>
<evidence type="ECO:0000256" key="12">
    <source>
        <dbReference type="PROSITE-ProRule" id="PRU00560"/>
    </source>
</evidence>
<evidence type="ECO:0000256" key="5">
    <source>
        <dbReference type="ARBA" id="ARBA00022840"/>
    </source>
</evidence>
<feature type="binding site" evidence="12">
    <location>
        <begin position="27"/>
        <end position="34"/>
    </location>
    <ligand>
        <name>ATP</name>
        <dbReference type="ChEBI" id="CHEBI:30616"/>
    </ligand>
</feature>
<dbReference type="AlphaFoldDB" id="W2CRA2"/>
<dbReference type="Gene3D" id="1.10.10.160">
    <property type="match status" value="1"/>
</dbReference>
<evidence type="ECO:0000256" key="11">
    <source>
        <dbReference type="ARBA" id="ARBA00048988"/>
    </source>
</evidence>
<feature type="domain" description="UvrD-like helicase ATP-binding" evidence="14">
    <location>
        <begin position="6"/>
        <end position="291"/>
    </location>
</feature>
<dbReference type="InterPro" id="IPR014017">
    <property type="entry name" value="DNA_helicase_UvrD-like_C"/>
</dbReference>
<protein>
    <recommendedName>
        <fullName evidence="9">DNA 3'-5' helicase</fullName>
        <ecNumber evidence="9">5.6.2.4</ecNumber>
    </recommendedName>
    <alternativeName>
        <fullName evidence="10">DNA 3'-5' helicase II</fullName>
    </alternativeName>
</protein>
<keyword evidence="3 12" id="KW-0378">Hydrolase</keyword>
<comment type="similarity">
    <text evidence="1">Belongs to the helicase family. UvrD subfamily.</text>
</comment>
<dbReference type="CDD" id="cd17932">
    <property type="entry name" value="DEXQc_UvrD"/>
    <property type="match status" value="1"/>
</dbReference>
<dbReference type="FunFam" id="1.10.486.10:FF:000003">
    <property type="entry name" value="ATP-dependent DNA helicase"/>
    <property type="match status" value="1"/>
</dbReference>
<evidence type="ECO:0000256" key="13">
    <source>
        <dbReference type="SAM" id="MobiDB-lite"/>
    </source>
</evidence>
<keyword evidence="4 12" id="KW-0347">Helicase</keyword>
<dbReference type="Pfam" id="PF21196">
    <property type="entry name" value="PcrA_UvrD_tudor"/>
    <property type="match status" value="1"/>
</dbReference>
<evidence type="ECO:0000256" key="3">
    <source>
        <dbReference type="ARBA" id="ARBA00022801"/>
    </source>
</evidence>
<dbReference type="EC" id="5.6.2.4" evidence="9"/>
<reference evidence="16 17" key="1">
    <citation type="submission" date="2013-11" db="EMBL/GenBank/DDBJ databases">
        <title>Single cell genomics of uncultured Tannerella BU063 (oral taxon 286).</title>
        <authorList>
            <person name="Beall C.J."/>
            <person name="Campbell A.G."/>
            <person name="Griffen A.L."/>
            <person name="Podar M."/>
            <person name="Leys E.J."/>
        </authorList>
    </citation>
    <scope>NUCLEOTIDE SEQUENCE [LARGE SCALE GENOMIC DNA]</scope>
    <source>
        <strain evidence="16">Cell 6/7/9</strain>
    </source>
</reference>
<dbReference type="CDD" id="cd18807">
    <property type="entry name" value="SF1_C_UvrD"/>
    <property type="match status" value="1"/>
</dbReference>
<keyword evidence="5 12" id="KW-0067">ATP-binding</keyword>
<dbReference type="Pfam" id="PF13361">
    <property type="entry name" value="UvrD_C"/>
    <property type="match status" value="1"/>
</dbReference>
<dbReference type="SUPFAM" id="SSF52540">
    <property type="entry name" value="P-loop containing nucleoside triphosphate hydrolases"/>
    <property type="match status" value="1"/>
</dbReference>
<dbReference type="Gene3D" id="3.40.50.300">
    <property type="entry name" value="P-loop containing nucleotide triphosphate hydrolases"/>
    <property type="match status" value="2"/>
</dbReference>
<dbReference type="PROSITE" id="PS51217">
    <property type="entry name" value="UVRD_HELICASE_CTER"/>
    <property type="match status" value="1"/>
</dbReference>
<comment type="caution">
    <text evidence="16">The sequence shown here is derived from an EMBL/GenBank/DDBJ whole genome shotgun (WGS) entry which is preliminary data.</text>
</comment>
<dbReference type="GO" id="GO:0005829">
    <property type="term" value="C:cytosol"/>
    <property type="evidence" value="ECO:0007669"/>
    <property type="project" value="TreeGrafter"/>
</dbReference>
<evidence type="ECO:0000256" key="1">
    <source>
        <dbReference type="ARBA" id="ARBA00009922"/>
    </source>
</evidence>
<name>W2CRA2_9BACT</name>
<dbReference type="Gene3D" id="1.10.486.10">
    <property type="entry name" value="PCRA, domain 4"/>
    <property type="match status" value="1"/>
</dbReference>